<name>A0A0H3FAR8_RAHSY</name>
<evidence type="ECO:0000259" key="1">
    <source>
        <dbReference type="SMART" id="SM00859"/>
    </source>
</evidence>
<keyword evidence="5" id="KW-1185">Reference proteome</keyword>
<dbReference type="GeneID" id="95418774"/>
<gene>
    <name evidence="2" type="ordered locus">Rahaq_0503</name>
    <name evidence="3" type="ORF">ACFPK4_25715</name>
</gene>
<dbReference type="Gene3D" id="3.40.50.720">
    <property type="entry name" value="NAD(P)-binding Rossmann-like Domain"/>
    <property type="match status" value="1"/>
</dbReference>
<dbReference type="SMART" id="SM00859">
    <property type="entry name" value="Semialdhyde_dh"/>
    <property type="match status" value="1"/>
</dbReference>
<dbReference type="OrthoDB" id="9798632at2"/>
<evidence type="ECO:0000313" key="2">
    <source>
        <dbReference type="EMBL" id="ADW72131.1"/>
    </source>
</evidence>
<dbReference type="Proteomes" id="UP000007257">
    <property type="component" value="Chromosome"/>
</dbReference>
<dbReference type="Proteomes" id="UP001598201">
    <property type="component" value="Unassembled WGS sequence"/>
</dbReference>
<feature type="domain" description="Semialdehyde dehydrogenase NAD-binding" evidence="1">
    <location>
        <begin position="3"/>
        <end position="117"/>
    </location>
</feature>
<dbReference type="HOGENOM" id="CLU_071330_2_0_6"/>
<accession>A0A0H3FAR8</accession>
<evidence type="ECO:0000313" key="3">
    <source>
        <dbReference type="EMBL" id="MFD3226943.1"/>
    </source>
</evidence>
<dbReference type="InterPro" id="IPR036291">
    <property type="entry name" value="NAD(P)-bd_dom_sf"/>
</dbReference>
<reference evidence="2 4" key="2">
    <citation type="journal article" date="2012" name="J. Bacteriol.">
        <title>Complete Genome Sequence of Rahnella sp. Strain Y9602, a Gammaproteobacterium Isolate from Metal- and Radionuclide-Contaminated Soil.</title>
        <authorList>
            <person name="Martinez R.J."/>
            <person name="Bruce D."/>
            <person name="Detter C."/>
            <person name="Goodwin L.A."/>
            <person name="Han J."/>
            <person name="Han C.S."/>
            <person name="Held B."/>
            <person name="Land M.L."/>
            <person name="Mikhailova N."/>
            <person name="Nolan M."/>
            <person name="Pennacchio L."/>
            <person name="Pitluck S."/>
            <person name="Tapia R."/>
            <person name="Woyke T."/>
            <person name="Sobecky P.A."/>
        </authorList>
    </citation>
    <scope>NUCLEOTIDE SEQUENCE [LARGE SCALE GENOMIC DNA]</scope>
    <source>
        <strain evidence="2 4">Y9602</strain>
    </source>
</reference>
<dbReference type="GO" id="GO:0051287">
    <property type="term" value="F:NAD binding"/>
    <property type="evidence" value="ECO:0007669"/>
    <property type="project" value="InterPro"/>
</dbReference>
<evidence type="ECO:0000313" key="5">
    <source>
        <dbReference type="Proteomes" id="UP001598201"/>
    </source>
</evidence>
<dbReference type="SUPFAM" id="SSF51735">
    <property type="entry name" value="NAD(P)-binding Rossmann-fold domains"/>
    <property type="match status" value="1"/>
</dbReference>
<reference evidence="3 5" key="3">
    <citation type="submission" date="2024-09" db="EMBL/GenBank/DDBJ databases">
        <title>Genomes of Rahnella.</title>
        <authorList>
            <person name="Mnguni F.C."/>
            <person name="Shin G.Y."/>
            <person name="Coutinho T."/>
        </authorList>
    </citation>
    <scope>NUCLEOTIDE SEQUENCE [LARGE SCALE GENOMIC DNA]</scope>
    <source>
        <strain evidence="3 5">20WA0057</strain>
    </source>
</reference>
<dbReference type="GO" id="GO:0016620">
    <property type="term" value="F:oxidoreductase activity, acting on the aldehyde or oxo group of donors, NAD or NADP as acceptor"/>
    <property type="evidence" value="ECO:0007669"/>
    <property type="project" value="InterPro"/>
</dbReference>
<dbReference type="EMBL" id="JBHUCJ010000122">
    <property type="protein sequence ID" value="MFD3226943.1"/>
    <property type="molecule type" value="Genomic_DNA"/>
</dbReference>
<dbReference type="PANTHER" id="PTHR14097">
    <property type="entry name" value="OXIDOREDUCTASE HTATIP2"/>
    <property type="match status" value="1"/>
</dbReference>
<protein>
    <submittedName>
        <fullName evidence="2">Semialdehyde dehydrogenase NAD-binding protein</fullName>
    </submittedName>
</protein>
<dbReference type="PANTHER" id="PTHR14097:SF7">
    <property type="entry name" value="OXIDOREDUCTASE HTATIP2"/>
    <property type="match status" value="1"/>
</dbReference>
<evidence type="ECO:0000313" key="4">
    <source>
        <dbReference type="Proteomes" id="UP000007257"/>
    </source>
</evidence>
<dbReference type="RefSeq" id="WP_013573837.1">
    <property type="nucleotide sequence ID" value="NC_015061.1"/>
</dbReference>
<organism evidence="2 4">
    <name type="scientific">Rahnella sp. (strain Y9602)</name>
    <dbReference type="NCBI Taxonomy" id="2703885"/>
    <lineage>
        <taxon>Bacteria</taxon>
        <taxon>Pseudomonadati</taxon>
        <taxon>Pseudomonadota</taxon>
        <taxon>Gammaproteobacteria</taxon>
        <taxon>Enterobacterales</taxon>
        <taxon>Yersiniaceae</taxon>
        <taxon>Rahnella</taxon>
    </lineage>
</organism>
<reference evidence="4" key="1">
    <citation type="submission" date="2011-01" db="EMBL/GenBank/DDBJ databases">
        <title>Complete sequence of chromosome of Rahnella sp. Y9602.</title>
        <authorList>
            <consortium name="US DOE Joint Genome Institute"/>
            <person name="Lucas S."/>
            <person name="Copeland A."/>
            <person name="Lapidus A."/>
            <person name="Cheng J.-F."/>
            <person name="Goodwin L."/>
            <person name="Pitluck S."/>
            <person name="Lu M."/>
            <person name="Detter J.C."/>
            <person name="Han C."/>
            <person name="Tapia R."/>
            <person name="Land M."/>
            <person name="Hauser L."/>
            <person name="Kyrpides N."/>
            <person name="Ivanova N."/>
            <person name="Ovchinnikova G."/>
            <person name="Pagani I."/>
            <person name="Sobecky P.A."/>
            <person name="Martinez R.J."/>
            <person name="Woyke T."/>
        </authorList>
    </citation>
    <scope>NUCLEOTIDE SEQUENCE [LARGE SCALE GENOMIC DNA]</scope>
    <source>
        <strain evidence="4">Y9602</strain>
    </source>
</reference>
<dbReference type="EMBL" id="CP002505">
    <property type="protein sequence ID" value="ADW72131.1"/>
    <property type="molecule type" value="Genomic_DNA"/>
</dbReference>
<dbReference type="InterPro" id="IPR000534">
    <property type="entry name" value="Semialdehyde_DH_NAD-bd"/>
</dbReference>
<proteinExistence type="predicted"/>
<sequence>MAKALLLGGSGLIGRELLRLLQLDPRVSRIVAPSRRPLPPGNKLINPLGANLTSLVVALDEPIDLLFCCLGTTRKQAGSAQAFRAVDYDLVVDCAKAARELGARHCLAVSAHGADAHSRFLYNRTKGEMELTLMQQGWPLLTLVRPSLLVGQRHPPRLLEQLSAPLFKMLPGKWKAVESDVVAKALQEQAFNAGLGGITVLESDQIAASIEEL</sequence>
<dbReference type="eggNOG" id="COG0702">
    <property type="taxonomic scope" value="Bacteria"/>
</dbReference>
<dbReference type="KEGG" id="rah:Rahaq_0503"/>
<dbReference type="AlphaFoldDB" id="A0A0H3FAR8"/>